<evidence type="ECO:0000259" key="2">
    <source>
        <dbReference type="PROSITE" id="PS50006"/>
    </source>
</evidence>
<dbReference type="InterPro" id="IPR000253">
    <property type="entry name" value="FHA_dom"/>
</dbReference>
<evidence type="ECO:0000256" key="1">
    <source>
        <dbReference type="SAM" id="MobiDB-lite"/>
    </source>
</evidence>
<dbReference type="SMART" id="SM00240">
    <property type="entry name" value="FHA"/>
    <property type="match status" value="1"/>
</dbReference>
<dbReference type="SUPFAM" id="SSF49879">
    <property type="entry name" value="SMAD/FHA domain"/>
    <property type="match status" value="1"/>
</dbReference>
<dbReference type="Proteomes" id="UP000737171">
    <property type="component" value="Unassembled WGS sequence"/>
</dbReference>
<dbReference type="Gene3D" id="2.60.200.20">
    <property type="match status" value="1"/>
</dbReference>
<dbReference type="Pfam" id="PF20232">
    <property type="entry name" value="T6SS_FHA_C"/>
    <property type="match status" value="1"/>
</dbReference>
<protein>
    <submittedName>
        <fullName evidence="3">Type VI secretion system-associated FHA domain protein TagH</fullName>
    </submittedName>
</protein>
<feature type="domain" description="FHA" evidence="2">
    <location>
        <begin position="27"/>
        <end position="79"/>
    </location>
</feature>
<reference evidence="3 4" key="1">
    <citation type="submission" date="2020-05" db="EMBL/GenBank/DDBJ databases">
        <title>Aquincola sp. isolate from soil.</title>
        <authorList>
            <person name="Han J."/>
            <person name="Kim D.-U."/>
        </authorList>
    </citation>
    <scope>NUCLEOTIDE SEQUENCE [LARGE SCALE GENOMIC DNA]</scope>
    <source>
        <strain evidence="3 4">S2</strain>
    </source>
</reference>
<gene>
    <name evidence="3" type="primary">tagH</name>
    <name evidence="3" type="ORF">HLB44_09295</name>
</gene>
<proteinExistence type="predicted"/>
<dbReference type="Pfam" id="PF00498">
    <property type="entry name" value="FHA"/>
    <property type="match status" value="1"/>
</dbReference>
<dbReference type="EMBL" id="JABRWJ010000003">
    <property type="protein sequence ID" value="NRF67176.1"/>
    <property type="molecule type" value="Genomic_DNA"/>
</dbReference>
<dbReference type="CDD" id="cd00060">
    <property type="entry name" value="FHA"/>
    <property type="match status" value="1"/>
</dbReference>
<dbReference type="InterPro" id="IPR046883">
    <property type="entry name" value="T6SS_FHA_C"/>
</dbReference>
<dbReference type="InterPro" id="IPR008984">
    <property type="entry name" value="SMAD_FHA_dom_sf"/>
</dbReference>
<organism evidence="3 4">
    <name type="scientific">Pseudaquabacterium terrae</name>
    <dbReference type="NCBI Taxonomy" id="2732868"/>
    <lineage>
        <taxon>Bacteria</taxon>
        <taxon>Pseudomonadati</taxon>
        <taxon>Pseudomonadota</taxon>
        <taxon>Betaproteobacteria</taxon>
        <taxon>Burkholderiales</taxon>
        <taxon>Sphaerotilaceae</taxon>
        <taxon>Pseudaquabacterium</taxon>
    </lineage>
</organism>
<evidence type="ECO:0000313" key="4">
    <source>
        <dbReference type="Proteomes" id="UP000737171"/>
    </source>
</evidence>
<dbReference type="RefSeq" id="WP_173122312.1">
    <property type="nucleotide sequence ID" value="NZ_JABRWJ010000003.1"/>
</dbReference>
<sequence>MFALRILRRPDSAPGGVDLIAVGPAGATIGRAQNCEVVLEDPLRLVSRHHAWIAAEAHGQALLRCLSTISPMTVNEERLMPNHERLVRPGDRLRIGGFELAVEWVGMPTLVPHNDPLATTVAAVPNPGPVPYAPPAPPAPPPARLDRWFDLETVPDPLGPESPLPALRDPSLPPGAAGRPGPQQDAVWPPTLLMQRPPPESLAAEAAAAASADYQALRQAFLHGAGLDPATPFTLDAVTLAHLGALLRASTEGTLELLRARALTKRNLRAKGTGVTARENNLLKFAPDVGEALKLLLEPAGRPGFLGPVEAVRAANHDLQVHQLAMAAGMRAAMLDLITQLGPAAIEASADPPQGAARVMPALREAQLWQRLQQAHARLVEHLDDTFDSAFGREFVRAYEAFAAQAGGEPPAEGESARH</sequence>
<dbReference type="InterPro" id="IPR017735">
    <property type="entry name" value="T6SS_FHA"/>
</dbReference>
<keyword evidence="4" id="KW-1185">Reference proteome</keyword>
<name>A0ABX2EF04_9BURK</name>
<evidence type="ECO:0000313" key="3">
    <source>
        <dbReference type="EMBL" id="NRF67176.1"/>
    </source>
</evidence>
<dbReference type="PROSITE" id="PS50006">
    <property type="entry name" value="FHA_DOMAIN"/>
    <property type="match status" value="1"/>
</dbReference>
<feature type="region of interest" description="Disordered" evidence="1">
    <location>
        <begin position="153"/>
        <end position="183"/>
    </location>
</feature>
<dbReference type="NCBIfam" id="TIGR03354">
    <property type="entry name" value="VI_FHA"/>
    <property type="match status" value="1"/>
</dbReference>
<comment type="caution">
    <text evidence="3">The sequence shown here is derived from an EMBL/GenBank/DDBJ whole genome shotgun (WGS) entry which is preliminary data.</text>
</comment>
<accession>A0ABX2EF04</accession>